<dbReference type="Gene3D" id="2.60.40.10">
    <property type="entry name" value="Immunoglobulins"/>
    <property type="match status" value="1"/>
</dbReference>
<protein>
    <recommendedName>
        <fullName evidence="2">beta-mannosidase</fullName>
        <ecNumber evidence="2">3.2.1.25</ecNumber>
    </recommendedName>
</protein>
<evidence type="ECO:0000256" key="3">
    <source>
        <dbReference type="ARBA" id="ARBA00022801"/>
    </source>
</evidence>
<dbReference type="EC" id="3.2.1.25" evidence="2"/>
<dbReference type="FunFam" id="3.20.20.80:FF:000050">
    <property type="entry name" value="Beta-mannosidase B"/>
    <property type="match status" value="1"/>
</dbReference>
<organism evidence="6 7">
    <name type="scientific">Candidatus Nitrosymbiomonas proteolyticus</name>
    <dbReference type="NCBI Taxonomy" id="2608984"/>
    <lineage>
        <taxon>Bacteria</taxon>
        <taxon>Bacillati</taxon>
        <taxon>Armatimonadota</taxon>
        <taxon>Armatimonadota incertae sedis</taxon>
        <taxon>Candidatus Nitrosymbiomonas</taxon>
    </lineage>
</organism>
<keyword evidence="4" id="KW-0326">Glycosidase</keyword>
<dbReference type="InterPro" id="IPR008979">
    <property type="entry name" value="Galactose-bd-like_sf"/>
</dbReference>
<dbReference type="SUPFAM" id="SSF51445">
    <property type="entry name" value="(Trans)glycosidases"/>
    <property type="match status" value="1"/>
</dbReference>
<evidence type="ECO:0000256" key="2">
    <source>
        <dbReference type="ARBA" id="ARBA00012754"/>
    </source>
</evidence>
<evidence type="ECO:0000256" key="4">
    <source>
        <dbReference type="ARBA" id="ARBA00023295"/>
    </source>
</evidence>
<dbReference type="Proteomes" id="UP000662873">
    <property type="component" value="Chromosome"/>
</dbReference>
<feature type="domain" description="Beta-mannosidase-like galactose-binding" evidence="5">
    <location>
        <begin position="9"/>
        <end position="181"/>
    </location>
</feature>
<dbReference type="Gene3D" id="2.60.120.260">
    <property type="entry name" value="Galactose-binding domain-like"/>
    <property type="match status" value="1"/>
</dbReference>
<dbReference type="InterPro" id="IPR013783">
    <property type="entry name" value="Ig-like_fold"/>
</dbReference>
<dbReference type="GO" id="GO:0006516">
    <property type="term" value="P:glycoprotein catabolic process"/>
    <property type="evidence" value="ECO:0007669"/>
    <property type="project" value="TreeGrafter"/>
</dbReference>
<dbReference type="Gene3D" id="3.20.20.80">
    <property type="entry name" value="Glycosidases"/>
    <property type="match status" value="1"/>
</dbReference>
<comment type="catalytic activity">
    <reaction evidence="1">
        <text>Hydrolysis of terminal, non-reducing beta-D-mannose residues in beta-D-mannosides.</text>
        <dbReference type="EC" id="3.2.1.25"/>
    </reaction>
</comment>
<dbReference type="InterPro" id="IPR017853">
    <property type="entry name" value="GH"/>
</dbReference>
<dbReference type="SUPFAM" id="SSF49785">
    <property type="entry name" value="Galactose-binding domain-like"/>
    <property type="match status" value="1"/>
</dbReference>
<dbReference type="KEGG" id="npy:NPRO_10040"/>
<dbReference type="PANTHER" id="PTHR43730">
    <property type="entry name" value="BETA-MANNOSIDASE"/>
    <property type="match status" value="1"/>
</dbReference>
<name>A0A809R7F5_9BACT</name>
<dbReference type="Pfam" id="PF22666">
    <property type="entry name" value="Glyco_hydro_2_N2"/>
    <property type="match status" value="1"/>
</dbReference>
<gene>
    <name evidence="6" type="ORF">NPRO_10040</name>
</gene>
<evidence type="ECO:0000259" key="5">
    <source>
        <dbReference type="Pfam" id="PF22666"/>
    </source>
</evidence>
<keyword evidence="3" id="KW-0378">Hydrolase</keyword>
<accession>A0A809R7F5</accession>
<dbReference type="EMBL" id="AP021858">
    <property type="protein sequence ID" value="BBO23409.1"/>
    <property type="molecule type" value="Genomic_DNA"/>
</dbReference>
<dbReference type="GO" id="GO:0004567">
    <property type="term" value="F:beta-mannosidase activity"/>
    <property type="evidence" value="ECO:0007669"/>
    <property type="project" value="UniProtKB-EC"/>
</dbReference>
<dbReference type="GO" id="GO:0005975">
    <property type="term" value="P:carbohydrate metabolic process"/>
    <property type="evidence" value="ECO:0007669"/>
    <property type="project" value="InterPro"/>
</dbReference>
<proteinExistence type="predicted"/>
<reference evidence="6" key="1">
    <citation type="journal article" name="DNA Res.">
        <title>The physiological potential of anammox bacteria as revealed by their core genome structure.</title>
        <authorList>
            <person name="Okubo T."/>
            <person name="Toyoda A."/>
            <person name="Fukuhara K."/>
            <person name="Uchiyama I."/>
            <person name="Harigaya Y."/>
            <person name="Kuroiwa M."/>
            <person name="Suzuki T."/>
            <person name="Murakami Y."/>
            <person name="Suwa Y."/>
            <person name="Takami H."/>
        </authorList>
    </citation>
    <scope>NUCLEOTIDE SEQUENCE</scope>
    <source>
        <strain evidence="6">317325-2</strain>
    </source>
</reference>
<dbReference type="InterPro" id="IPR050887">
    <property type="entry name" value="Beta-mannosidase_GH2"/>
</dbReference>
<dbReference type="InterPro" id="IPR036156">
    <property type="entry name" value="Beta-gal/glucu_dom_sf"/>
</dbReference>
<sequence length="786" mass="88600">MRVTRLESWEFARGGEERPEWQPAEVPGHVHLDLLRLGRIPDPFWGENEREVAWVDRVTWEYRTKFEWAPDAEFPHRALFFEGLDTVCRVLLNGEEIGTFDNMFVSHEAEVSRRLREGRNCLHLQFSPAEQVGKSRREEYFRRNGVVPTVANFDARSFIRKAQYMFGWDWGPKLISCGIWKPVSLVEYAQRVRDVRVAQRHASGQVVLDVHSTLEGGGSARHQIFGPAGDLVEEIEGDGEITISNPVLWWTHDLGHPALYRLVSTCGGHTLSQNIGLRTVELRREPDSFGESFEFVLNGEPIWARGANWIPDHSFPSAITPGRVRGKLEEAQALGMNMLRVWGGGLYESDAFYEVADELGILIWQDFPYACSYYPDDGEYARSARAEAESAIVRLRNHPSLALWCGNNENLTMYEQAWGGEDRRPERYFGERLYDDVLPAALAELDPHRPYIPTSPWGGEGDCNQGGFGDQHYWDVWHGRGDWVHYADSGARFCSEFGFASSPSERCWDLAFPNGGRDPRGEVVRWHDKTGKGLDTILGLVEIHYPRIETFDDFVYSTQFNQRDAMRCAIERFRRSEHCKGALIWQLNDCWPVLSWSLIDFAGERKAAAEELPRLFAPHLLSLVLDGPTAHLVLVNDGREPIARTPFLRAVSLATGDVLRDKVFRVAELAPSERRVVGSLDLGGLDPTTTVLCAATEGPEVAWTLLCEPKEIEVSAAAVRARSIGSERVLLEPATPLVDARVTAGTARLSPRTFTLLAGSLEVHADSPLEDLRLRSVAGSHEIDWS</sequence>
<dbReference type="InterPro" id="IPR054593">
    <property type="entry name" value="Beta-mannosidase-like_N2"/>
</dbReference>
<evidence type="ECO:0000313" key="6">
    <source>
        <dbReference type="EMBL" id="BBO23409.1"/>
    </source>
</evidence>
<dbReference type="AlphaFoldDB" id="A0A809R7F5"/>
<evidence type="ECO:0000256" key="1">
    <source>
        <dbReference type="ARBA" id="ARBA00000829"/>
    </source>
</evidence>
<dbReference type="SUPFAM" id="SSF49303">
    <property type="entry name" value="beta-Galactosidase/glucuronidase domain"/>
    <property type="match status" value="1"/>
</dbReference>
<evidence type="ECO:0000313" key="7">
    <source>
        <dbReference type="Proteomes" id="UP000662873"/>
    </source>
</evidence>
<dbReference type="PANTHER" id="PTHR43730:SF1">
    <property type="entry name" value="BETA-MANNOSIDASE"/>
    <property type="match status" value="1"/>
</dbReference>